<keyword evidence="3" id="KW-1185">Reference proteome</keyword>
<name>A0A212S7Q7_RHOAC</name>
<dbReference type="InterPro" id="IPR021737">
    <property type="entry name" value="Phage_phiKZ_Orf197"/>
</dbReference>
<keyword evidence="1" id="KW-0472">Membrane</keyword>
<keyword evidence="1" id="KW-0812">Transmembrane</keyword>
<dbReference type="RefSeq" id="WP_244593258.1">
    <property type="nucleotide sequence ID" value="NZ_FYDG01000014.1"/>
</dbReference>
<organism evidence="2 3">
    <name type="scientific">Rhodoblastus acidophilus</name>
    <name type="common">Rhodopseudomonas acidophila</name>
    <dbReference type="NCBI Taxonomy" id="1074"/>
    <lineage>
        <taxon>Bacteria</taxon>
        <taxon>Pseudomonadati</taxon>
        <taxon>Pseudomonadota</taxon>
        <taxon>Alphaproteobacteria</taxon>
        <taxon>Hyphomicrobiales</taxon>
        <taxon>Rhodoblastaceae</taxon>
        <taxon>Rhodoblastus</taxon>
    </lineage>
</organism>
<reference evidence="3" key="1">
    <citation type="submission" date="2017-06" db="EMBL/GenBank/DDBJ databases">
        <authorList>
            <person name="Varghese N."/>
            <person name="Submissions S."/>
        </authorList>
    </citation>
    <scope>NUCLEOTIDE SEQUENCE [LARGE SCALE GENOMIC DNA]</scope>
    <source>
        <strain evidence="3">DSM 137</strain>
    </source>
</reference>
<evidence type="ECO:0008006" key="4">
    <source>
        <dbReference type="Google" id="ProtNLM"/>
    </source>
</evidence>
<accession>A0A212S7Q7</accession>
<evidence type="ECO:0000313" key="3">
    <source>
        <dbReference type="Proteomes" id="UP000198418"/>
    </source>
</evidence>
<dbReference type="Pfam" id="PF11750">
    <property type="entry name" value="DUF3307"/>
    <property type="match status" value="1"/>
</dbReference>
<dbReference type="Proteomes" id="UP000198418">
    <property type="component" value="Unassembled WGS sequence"/>
</dbReference>
<feature type="transmembrane region" description="Helical" evidence="1">
    <location>
        <begin position="126"/>
        <end position="150"/>
    </location>
</feature>
<evidence type="ECO:0000256" key="1">
    <source>
        <dbReference type="SAM" id="Phobius"/>
    </source>
</evidence>
<keyword evidence="1" id="KW-1133">Transmembrane helix</keyword>
<protein>
    <recommendedName>
        <fullName evidence="4">DUF3307 domain-containing protein</fullName>
    </recommendedName>
</protein>
<proteinExistence type="predicted"/>
<dbReference type="AlphaFoldDB" id="A0A212S7Q7"/>
<feature type="transmembrane region" description="Helical" evidence="1">
    <location>
        <begin position="31"/>
        <end position="51"/>
    </location>
</feature>
<feature type="transmembrane region" description="Helical" evidence="1">
    <location>
        <begin position="86"/>
        <end position="106"/>
    </location>
</feature>
<dbReference type="EMBL" id="FYDG01000014">
    <property type="protein sequence ID" value="SNB81158.1"/>
    <property type="molecule type" value="Genomic_DNA"/>
</dbReference>
<gene>
    <name evidence="2" type="ORF">SAMN06265338_11475</name>
</gene>
<evidence type="ECO:0000313" key="2">
    <source>
        <dbReference type="EMBL" id="SNB81158.1"/>
    </source>
</evidence>
<sequence>MDAALSSEMPILGVMPKRRVMVGLPQQLSTVWLIVSVVAFLAKHLITDFFLQTKWMALGKTKTVGWVLPLSVHAGVHAAGTLAICLALAPALSWFAVVDFFVHFLLDRVKAVLARRWSATPDQQIFWWLLGTDQTLHALTHFIFALWIAAARGAAGP</sequence>